<sequence length="119" mass="13321">MPGGRRRRCLRGHRRSGALRGQRSLLRGRLLRQDLLVSLDHMLKTDDITRFLTLAQEEDSVSRFDTACAAARGPLTAQQRPRLRSHNSSSVEVSRNPTHERPSESPAGGSRARHTTAWG</sequence>
<protein>
    <submittedName>
        <fullName evidence="2">Uncharacterized protein</fullName>
    </submittedName>
</protein>
<feature type="region of interest" description="Disordered" evidence="1">
    <location>
        <begin position="72"/>
        <end position="119"/>
    </location>
</feature>
<keyword evidence="3" id="KW-1185">Reference proteome</keyword>
<gene>
    <name evidence="2" type="ordered locus">AMIS_26220</name>
</gene>
<feature type="compositionally biased region" description="Polar residues" evidence="1">
    <location>
        <begin position="86"/>
        <end position="96"/>
    </location>
</feature>
<evidence type="ECO:0000313" key="3">
    <source>
        <dbReference type="Proteomes" id="UP000007882"/>
    </source>
</evidence>
<reference evidence="2 3" key="1">
    <citation type="submission" date="2012-02" db="EMBL/GenBank/DDBJ databases">
        <title>Complete genome sequence of Actinoplanes missouriensis 431 (= NBRC 102363).</title>
        <authorList>
            <person name="Ohnishi Y."/>
            <person name="Ishikawa J."/>
            <person name="Sekine M."/>
            <person name="Hosoyama A."/>
            <person name="Harada T."/>
            <person name="Narita H."/>
            <person name="Hata T."/>
            <person name="Konno Y."/>
            <person name="Tutikane K."/>
            <person name="Fujita N."/>
            <person name="Horinouchi S."/>
            <person name="Hayakawa M."/>
        </authorList>
    </citation>
    <scope>NUCLEOTIDE SEQUENCE [LARGE SCALE GENOMIC DNA]</scope>
    <source>
        <strain evidence="3">ATCC 14538 / DSM 43046 / CBS 188.64 / JCM 3121 / NBRC 102363 / NCIMB 12654 / NRRL B-3342 / UNCC 431</strain>
    </source>
</reference>
<dbReference type="EMBL" id="AP012319">
    <property type="protein sequence ID" value="BAL87842.1"/>
    <property type="molecule type" value="Genomic_DNA"/>
</dbReference>
<proteinExistence type="predicted"/>
<dbReference type="PATRIC" id="fig|512565.3.peg.2622"/>
<dbReference type="Proteomes" id="UP000007882">
    <property type="component" value="Chromosome"/>
</dbReference>
<dbReference type="KEGG" id="ams:AMIS_26220"/>
<dbReference type="STRING" id="512565.AMIS_26220"/>
<dbReference type="AlphaFoldDB" id="I0H4A5"/>
<dbReference type="HOGENOM" id="CLU_2056317_0_0_11"/>
<evidence type="ECO:0000313" key="2">
    <source>
        <dbReference type="EMBL" id="BAL87842.1"/>
    </source>
</evidence>
<name>I0H4A5_ACTM4</name>
<accession>I0H4A5</accession>
<evidence type="ECO:0000256" key="1">
    <source>
        <dbReference type="SAM" id="MobiDB-lite"/>
    </source>
</evidence>
<organism evidence="2 3">
    <name type="scientific">Actinoplanes missouriensis (strain ATCC 14538 / DSM 43046 / CBS 188.64 / JCM 3121 / NBRC 102363 / NCIMB 12654 / NRRL B-3342 / UNCC 431)</name>
    <dbReference type="NCBI Taxonomy" id="512565"/>
    <lineage>
        <taxon>Bacteria</taxon>
        <taxon>Bacillati</taxon>
        <taxon>Actinomycetota</taxon>
        <taxon>Actinomycetes</taxon>
        <taxon>Micromonosporales</taxon>
        <taxon>Micromonosporaceae</taxon>
        <taxon>Actinoplanes</taxon>
    </lineage>
</organism>